<dbReference type="Pfam" id="PF03828">
    <property type="entry name" value="PAP_assoc"/>
    <property type="match status" value="1"/>
</dbReference>
<evidence type="ECO:0000256" key="7">
    <source>
        <dbReference type="ARBA" id="ARBA00022679"/>
    </source>
</evidence>
<evidence type="ECO:0000313" key="13">
    <source>
        <dbReference type="EMBL" id="KAK4152492.1"/>
    </source>
</evidence>
<dbReference type="InterPro" id="IPR002058">
    <property type="entry name" value="PAP_assoc"/>
</dbReference>
<dbReference type="GO" id="GO:0031123">
    <property type="term" value="P:RNA 3'-end processing"/>
    <property type="evidence" value="ECO:0007669"/>
    <property type="project" value="TreeGrafter"/>
</dbReference>
<keyword evidence="9" id="KW-0460">Magnesium</keyword>
<dbReference type="InterPro" id="IPR043519">
    <property type="entry name" value="NT_sf"/>
</dbReference>
<dbReference type="SUPFAM" id="SSF81631">
    <property type="entry name" value="PAP/OAS1 substrate-binding domain"/>
    <property type="match status" value="1"/>
</dbReference>
<evidence type="ECO:0000256" key="1">
    <source>
        <dbReference type="ARBA" id="ARBA00001936"/>
    </source>
</evidence>
<dbReference type="AlphaFoldDB" id="A0AAN6VJ40"/>
<feature type="compositionally biased region" description="Low complexity" evidence="10">
    <location>
        <begin position="1071"/>
        <end position="1082"/>
    </location>
</feature>
<reference evidence="13" key="1">
    <citation type="journal article" date="2023" name="Mol. Phylogenet. Evol.">
        <title>Genome-scale phylogeny and comparative genomics of the fungal order Sordariales.</title>
        <authorList>
            <person name="Hensen N."/>
            <person name="Bonometti L."/>
            <person name="Westerberg I."/>
            <person name="Brannstrom I.O."/>
            <person name="Guillou S."/>
            <person name="Cros-Aarteil S."/>
            <person name="Calhoun S."/>
            <person name="Haridas S."/>
            <person name="Kuo A."/>
            <person name="Mondo S."/>
            <person name="Pangilinan J."/>
            <person name="Riley R."/>
            <person name="LaButti K."/>
            <person name="Andreopoulos B."/>
            <person name="Lipzen A."/>
            <person name="Chen C."/>
            <person name="Yan M."/>
            <person name="Daum C."/>
            <person name="Ng V."/>
            <person name="Clum A."/>
            <person name="Steindorff A."/>
            <person name="Ohm R.A."/>
            <person name="Martin F."/>
            <person name="Silar P."/>
            <person name="Natvig D.O."/>
            <person name="Lalanne C."/>
            <person name="Gautier V."/>
            <person name="Ament-Velasquez S.L."/>
            <person name="Kruys A."/>
            <person name="Hutchinson M.I."/>
            <person name="Powell A.J."/>
            <person name="Barry K."/>
            <person name="Miller A.N."/>
            <person name="Grigoriev I.V."/>
            <person name="Debuchy R."/>
            <person name="Gladieux P."/>
            <person name="Hiltunen Thoren M."/>
            <person name="Johannesson H."/>
        </authorList>
    </citation>
    <scope>NUCLEOTIDE SEQUENCE</scope>
    <source>
        <strain evidence="13">CBS 538.74</strain>
    </source>
</reference>
<dbReference type="Pfam" id="PF22600">
    <property type="entry name" value="MTPAP-like_central"/>
    <property type="match status" value="1"/>
</dbReference>
<dbReference type="SUPFAM" id="SSF81301">
    <property type="entry name" value="Nucleotidyltransferase"/>
    <property type="match status" value="1"/>
</dbReference>
<feature type="region of interest" description="Disordered" evidence="10">
    <location>
        <begin position="1046"/>
        <end position="1089"/>
    </location>
</feature>
<evidence type="ECO:0000256" key="2">
    <source>
        <dbReference type="ARBA" id="ARBA00001946"/>
    </source>
</evidence>
<comment type="subcellular location">
    <subcellularLocation>
        <location evidence="3">Cytoplasm</location>
    </subcellularLocation>
</comment>
<name>A0AAN6VJ40_9PEZI</name>
<evidence type="ECO:0000256" key="6">
    <source>
        <dbReference type="ARBA" id="ARBA00022490"/>
    </source>
</evidence>
<feature type="region of interest" description="Disordered" evidence="10">
    <location>
        <begin position="973"/>
        <end position="994"/>
    </location>
</feature>
<dbReference type="Gene3D" id="1.10.1410.10">
    <property type="match status" value="1"/>
</dbReference>
<dbReference type="Proteomes" id="UP001302745">
    <property type="component" value="Unassembled WGS sequence"/>
</dbReference>
<gene>
    <name evidence="13" type="ORF">C8A00DRAFT_16194</name>
</gene>
<feature type="domain" description="Poly(A) RNA polymerase mitochondrial-like central palm" evidence="12">
    <location>
        <begin position="295"/>
        <end position="372"/>
    </location>
</feature>
<feature type="compositionally biased region" description="Polar residues" evidence="10">
    <location>
        <begin position="80"/>
        <end position="91"/>
    </location>
</feature>
<dbReference type="EC" id="2.7.7.19" evidence="5"/>
<feature type="domain" description="PAP-associated" evidence="11">
    <location>
        <begin position="891"/>
        <end position="941"/>
    </location>
</feature>
<feature type="compositionally biased region" description="Polar residues" evidence="10">
    <location>
        <begin position="24"/>
        <end position="37"/>
    </location>
</feature>
<keyword evidence="8" id="KW-0479">Metal-binding</keyword>
<organism evidence="13 14">
    <name type="scientific">Chaetomidium leptoderma</name>
    <dbReference type="NCBI Taxonomy" id="669021"/>
    <lineage>
        <taxon>Eukaryota</taxon>
        <taxon>Fungi</taxon>
        <taxon>Dikarya</taxon>
        <taxon>Ascomycota</taxon>
        <taxon>Pezizomycotina</taxon>
        <taxon>Sordariomycetes</taxon>
        <taxon>Sordariomycetidae</taxon>
        <taxon>Sordariales</taxon>
        <taxon>Chaetomiaceae</taxon>
        <taxon>Chaetomidium</taxon>
    </lineage>
</organism>
<dbReference type="GO" id="GO:1990817">
    <property type="term" value="F:poly(A) RNA polymerase activity"/>
    <property type="evidence" value="ECO:0007669"/>
    <property type="project" value="UniProtKB-EC"/>
</dbReference>
<evidence type="ECO:0000256" key="9">
    <source>
        <dbReference type="ARBA" id="ARBA00022842"/>
    </source>
</evidence>
<feature type="compositionally biased region" description="Low complexity" evidence="10">
    <location>
        <begin position="38"/>
        <end position="54"/>
    </location>
</feature>
<dbReference type="EMBL" id="MU856972">
    <property type="protein sequence ID" value="KAK4152492.1"/>
    <property type="molecule type" value="Genomic_DNA"/>
</dbReference>
<feature type="compositionally biased region" description="Polar residues" evidence="10">
    <location>
        <begin position="102"/>
        <end position="113"/>
    </location>
</feature>
<dbReference type="GO" id="GO:0050265">
    <property type="term" value="F:RNA uridylyltransferase activity"/>
    <property type="evidence" value="ECO:0007669"/>
    <property type="project" value="TreeGrafter"/>
</dbReference>
<keyword evidence="7" id="KW-0808">Transferase</keyword>
<feature type="compositionally biased region" description="Polar residues" evidence="10">
    <location>
        <begin position="411"/>
        <end position="422"/>
    </location>
</feature>
<comment type="cofactor">
    <cofactor evidence="1">
        <name>Mn(2+)</name>
        <dbReference type="ChEBI" id="CHEBI:29035"/>
    </cofactor>
</comment>
<dbReference type="GO" id="GO:0010605">
    <property type="term" value="P:negative regulation of macromolecule metabolic process"/>
    <property type="evidence" value="ECO:0007669"/>
    <property type="project" value="UniProtKB-ARBA"/>
</dbReference>
<proteinExistence type="inferred from homology"/>
<dbReference type="PANTHER" id="PTHR12271">
    <property type="entry name" value="POLY A POLYMERASE CID PAP -RELATED"/>
    <property type="match status" value="1"/>
</dbReference>
<comment type="cofactor">
    <cofactor evidence="2">
        <name>Mg(2+)</name>
        <dbReference type="ChEBI" id="CHEBI:18420"/>
    </cofactor>
</comment>
<dbReference type="Gene3D" id="3.30.460.10">
    <property type="entry name" value="Beta Polymerase, domain 2"/>
    <property type="match status" value="1"/>
</dbReference>
<evidence type="ECO:0000259" key="12">
    <source>
        <dbReference type="Pfam" id="PF22600"/>
    </source>
</evidence>
<evidence type="ECO:0000256" key="8">
    <source>
        <dbReference type="ARBA" id="ARBA00022723"/>
    </source>
</evidence>
<keyword evidence="14" id="KW-1185">Reference proteome</keyword>
<feature type="region of interest" description="Disordered" evidence="10">
    <location>
        <begin position="388"/>
        <end position="434"/>
    </location>
</feature>
<dbReference type="GO" id="GO:0005737">
    <property type="term" value="C:cytoplasm"/>
    <property type="evidence" value="ECO:0007669"/>
    <property type="project" value="UniProtKB-SubCell"/>
</dbReference>
<comment type="caution">
    <text evidence="13">The sequence shown here is derived from an EMBL/GenBank/DDBJ whole genome shotgun (WGS) entry which is preliminary data.</text>
</comment>
<evidence type="ECO:0000256" key="10">
    <source>
        <dbReference type="SAM" id="MobiDB-lite"/>
    </source>
</evidence>
<comment type="similarity">
    <text evidence="4">Belongs to the DNA polymerase type-B-like family.</text>
</comment>
<feature type="region of interest" description="Disordered" evidence="10">
    <location>
        <begin position="16"/>
        <end position="235"/>
    </location>
</feature>
<reference evidence="13" key="2">
    <citation type="submission" date="2023-05" db="EMBL/GenBank/DDBJ databases">
        <authorList>
            <consortium name="Lawrence Berkeley National Laboratory"/>
            <person name="Steindorff A."/>
            <person name="Hensen N."/>
            <person name="Bonometti L."/>
            <person name="Westerberg I."/>
            <person name="Brannstrom I.O."/>
            <person name="Guillou S."/>
            <person name="Cros-Aarteil S."/>
            <person name="Calhoun S."/>
            <person name="Haridas S."/>
            <person name="Kuo A."/>
            <person name="Mondo S."/>
            <person name="Pangilinan J."/>
            <person name="Riley R."/>
            <person name="Labutti K."/>
            <person name="Andreopoulos B."/>
            <person name="Lipzen A."/>
            <person name="Chen C."/>
            <person name="Yanf M."/>
            <person name="Daum C."/>
            <person name="Ng V."/>
            <person name="Clum A."/>
            <person name="Ohm R."/>
            <person name="Martin F."/>
            <person name="Silar P."/>
            <person name="Natvig D."/>
            <person name="Lalanne C."/>
            <person name="Gautier V."/>
            <person name="Ament-Velasquez S.L."/>
            <person name="Kruys A."/>
            <person name="Hutchinson M.I."/>
            <person name="Powell A.J."/>
            <person name="Barry K."/>
            <person name="Miller A.N."/>
            <person name="Grigoriev I.V."/>
            <person name="Debuchy R."/>
            <person name="Gladieux P."/>
            <person name="Thoren M.H."/>
            <person name="Johannesson H."/>
        </authorList>
    </citation>
    <scope>NUCLEOTIDE SEQUENCE</scope>
    <source>
        <strain evidence="13">CBS 538.74</strain>
    </source>
</reference>
<evidence type="ECO:0000259" key="11">
    <source>
        <dbReference type="Pfam" id="PF03828"/>
    </source>
</evidence>
<keyword evidence="6" id="KW-0963">Cytoplasm</keyword>
<evidence type="ECO:0000256" key="4">
    <source>
        <dbReference type="ARBA" id="ARBA00008593"/>
    </source>
</evidence>
<dbReference type="InterPro" id="IPR054708">
    <property type="entry name" value="MTPAP-like_central"/>
</dbReference>
<evidence type="ECO:0000256" key="5">
    <source>
        <dbReference type="ARBA" id="ARBA00012388"/>
    </source>
</evidence>
<evidence type="ECO:0000313" key="14">
    <source>
        <dbReference type="Proteomes" id="UP001302745"/>
    </source>
</evidence>
<accession>A0AAN6VJ40</accession>
<sequence>MAARGQSGDGVLEVRLRNLILGHSDTQPAQKTQNGDTQSPRQQPAAQPVVQSGQNKPPSPSAPDDIGGPGPSKTSRKRLNQAQRRQMSAQLSIPIDTRAPFHQSQRSYASPPSHQDQHQGARGGGGHHRREPRSATFRPPSRGNAIPSAPLTGVPFPSRSRHQSSLSYHGPMSTPNQSGWSQPPMHQGDPRLSYQMPGRPPIPGAPGMPFDGPPSMHSGHGSTDLISPGRPFETRPDELTAQSELLEGLCNTVVADAEIEPAEIMEKENFRIMIEEVARSAITEHERNENRLQDFTPENVQLKCFGSLASGFATKASDMDLGLLSPLSRIQPDAASSPIPRLVEKAFLDIGLGARLLTQTRVPIIKVCQKPTEELRLALLTERTKWEKGVTEDHDEDETHEGPDPPLVENIQAQPSVQSQEETAAPEQALQKFKQSETSSLSTYYVSAKRLLRRLGGRDITHSNLAEFKMEDVKLLNEVGLAFVEGLADIKLRDRLMRYRSLNRYDLTSQANNLRTLLGVFTQVEGEHMAILFESRPIQEKDRSREAAAESAVRSWRTLQDKSDFGRDPLVYQKELQLTVEQLKRISSLQVLLLSQAPNESAANYCSKALKLLHDLGGHDSRARADTILPTLIQHYIGGISTQAIREQVESFQQSHRVNNLRAIGRRHKSLQLAHEYEACLKKGLYTDEPAAKVRRYVDLLRAPIAKSPSPGYSNGMIPLPPDSAPLLLEMRLLGDPAGAAPNQPRDRYSSALEFPKSGVGVQCDINFSAHLAIQNTLLLRCYSHCDPRVRPLVLFVKHWAKVRRINSAYRGTLGSYGYALMMLHYLVNVAQPFVCPNLQQLARSPDGTLTPQQLEETVQCKGQNILFWRDEAEITRLARDNVLTQNREPIGHILRGFFEYYAKGGAAMSALPCRSFDWGRDVLSLRTHGGLLTKQAKGWTGAKTVVEVANSAAAPPTTATATADPIPAAAAAAAGSEQQANQTQQTNTTTAATAAVETKEVRYRYLFAIEDPFELDHNVARTVTHAGIVNIRDEFRRAWRIIRNAGRSSSSSQGGQGQQGQGQGQGQGGSNNNNNSQSHHGQNGGWRQEDLLDDVGKAEEVREREQFARLLEELHGVLVQEGGWGVCWAGRGGGGGGGGGAV</sequence>
<dbReference type="PANTHER" id="PTHR12271:SF40">
    <property type="entry name" value="POLY(A) RNA POLYMERASE GLD2"/>
    <property type="match status" value="1"/>
</dbReference>
<protein>
    <recommendedName>
        <fullName evidence="5">polynucleotide adenylyltransferase</fullName>
        <ecNumber evidence="5">2.7.7.19</ecNumber>
    </recommendedName>
</protein>
<feature type="compositionally biased region" description="Gly residues" evidence="10">
    <location>
        <begin position="1055"/>
        <end position="1070"/>
    </location>
</feature>
<dbReference type="GO" id="GO:0046872">
    <property type="term" value="F:metal ion binding"/>
    <property type="evidence" value="ECO:0007669"/>
    <property type="project" value="UniProtKB-KW"/>
</dbReference>
<evidence type="ECO:0000256" key="3">
    <source>
        <dbReference type="ARBA" id="ARBA00004496"/>
    </source>
</evidence>
<feature type="compositionally biased region" description="Polar residues" evidence="10">
    <location>
        <begin position="163"/>
        <end position="181"/>
    </location>
</feature>